<evidence type="ECO:0000256" key="1">
    <source>
        <dbReference type="SAM" id="SignalP"/>
    </source>
</evidence>
<keyword evidence="1" id="KW-0732">Signal</keyword>
<proteinExistence type="predicted"/>
<dbReference type="STRING" id="105559.Nwat_0426"/>
<dbReference type="Proteomes" id="UP000000393">
    <property type="component" value="Chromosome"/>
</dbReference>
<protein>
    <submittedName>
        <fullName evidence="2">Uncharacterized protein</fullName>
    </submittedName>
</protein>
<gene>
    <name evidence="2" type="ordered locus">Nwat_0426</name>
</gene>
<evidence type="ECO:0000313" key="3">
    <source>
        <dbReference type="Proteomes" id="UP000000393"/>
    </source>
</evidence>
<dbReference type="HOGENOM" id="CLU_189115_0_0_6"/>
<feature type="signal peptide" evidence="1">
    <location>
        <begin position="1"/>
        <end position="21"/>
    </location>
</feature>
<dbReference type="EMBL" id="CP002086">
    <property type="protein sequence ID" value="ADJ27391.1"/>
    <property type="molecule type" value="Genomic_DNA"/>
</dbReference>
<evidence type="ECO:0000313" key="2">
    <source>
        <dbReference type="EMBL" id="ADJ27391.1"/>
    </source>
</evidence>
<organism evidence="2 3">
    <name type="scientific">Nitrosococcus watsoni (strain C-113)</name>
    <dbReference type="NCBI Taxonomy" id="105559"/>
    <lineage>
        <taxon>Bacteria</taxon>
        <taxon>Pseudomonadati</taxon>
        <taxon>Pseudomonadota</taxon>
        <taxon>Gammaproteobacteria</taxon>
        <taxon>Chromatiales</taxon>
        <taxon>Chromatiaceae</taxon>
        <taxon>Nitrosococcus</taxon>
    </lineage>
</organism>
<dbReference type="KEGG" id="nwa:Nwat_0426"/>
<sequence>MRNLGLLLAVLANLMMTSVKANCNLIQDMDTKHFCQAISASQVSWCYLIQNKDYKFFCVALITDKNSRCNLIKDDDKRNLCKGIIK</sequence>
<keyword evidence="3" id="KW-1185">Reference proteome</keyword>
<reference evidence="2 3" key="1">
    <citation type="submission" date="2010-06" db="EMBL/GenBank/DDBJ databases">
        <title>Complete sequence of chromosome of Nitrosococcus watsoni C-113.</title>
        <authorList>
            <consortium name="US DOE Joint Genome Institute"/>
            <person name="Lucas S."/>
            <person name="Copeland A."/>
            <person name="Lapidus A."/>
            <person name="Cheng J.-F."/>
            <person name="Bruce D."/>
            <person name="Goodwin L."/>
            <person name="Pitluck S."/>
            <person name="Malfatti S.A."/>
            <person name="Chain P.S.G."/>
            <person name="Land M."/>
            <person name="Hauser L."/>
            <person name="Kyrpides N."/>
            <person name="Ivanova N."/>
            <person name="Cambell M.A."/>
            <person name="Heidelberg J.F."/>
            <person name="Klotz M.G."/>
            <person name="Woyke T."/>
        </authorList>
    </citation>
    <scope>NUCLEOTIDE SEQUENCE [LARGE SCALE GENOMIC DNA]</scope>
    <source>
        <strain evidence="2 3">C-113</strain>
    </source>
</reference>
<dbReference type="AlphaFoldDB" id="D8KA76"/>
<dbReference type="OrthoDB" id="8910871at2"/>
<name>D8KA76_NITWC</name>
<accession>D8KA76</accession>
<feature type="chain" id="PRO_5003116663" evidence="1">
    <location>
        <begin position="22"/>
        <end position="86"/>
    </location>
</feature>